<dbReference type="GO" id="GO:0103016">
    <property type="term" value="F:tRNA-uridine 2-sulfurtransferase activity"/>
    <property type="evidence" value="ECO:0007669"/>
    <property type="project" value="UniProtKB-EC"/>
</dbReference>
<dbReference type="PANTHER" id="PTHR11933">
    <property type="entry name" value="TRNA 5-METHYLAMINOMETHYL-2-THIOURIDYLATE -METHYLTRANSFERASE"/>
    <property type="match status" value="1"/>
</dbReference>
<dbReference type="Pfam" id="PF20258">
    <property type="entry name" value="tRNA_Me_trans_C"/>
    <property type="match status" value="1"/>
</dbReference>
<comment type="function">
    <text evidence="1">Catalyzes the 2-thiolation of uridine at the wobble position (U34) of tRNA, leading to the formation of s(2)U34.</text>
</comment>
<keyword evidence="1" id="KW-0820">tRNA-binding</keyword>
<feature type="binding site" evidence="1">
    <location>
        <begin position="10"/>
        <end position="17"/>
    </location>
    <ligand>
        <name>ATP</name>
        <dbReference type="ChEBI" id="CHEBI:30616"/>
    </ligand>
</feature>
<feature type="region of interest" description="Interaction with tRNA" evidence="1">
    <location>
        <begin position="306"/>
        <end position="307"/>
    </location>
</feature>
<comment type="similarity">
    <text evidence="1">Belongs to the MnmA/TRMU family.</text>
</comment>
<keyword evidence="1" id="KW-0694">RNA-binding</keyword>
<dbReference type="RefSeq" id="WP_216801952.1">
    <property type="nucleotide sequence ID" value="NZ_CP076723.1"/>
</dbReference>
<dbReference type="Pfam" id="PF20259">
    <property type="entry name" value="tRNA_Me_trans_M"/>
    <property type="match status" value="1"/>
</dbReference>
<dbReference type="CDD" id="cd01998">
    <property type="entry name" value="MnmA_TRMU-like"/>
    <property type="match status" value="1"/>
</dbReference>
<keyword evidence="5" id="KW-1185">Reference proteome</keyword>
<sequence length="356" mass="39517">MPDKKRVVVAMSGGVDSSVTAALLKEQGHEVLGVSLQLYERPEQTPSGGKTCCSLTDVMDAARVAKRLGIPFQVVDLRRRFQELVINDFISEYQAGRTPNPCARCNERIKFGLLLEMTASFDADLLATGHYARIEADETGIYRLRKGLDPRKDQTYFLFGMNQQQLARTIFPVGHLEKPEVRQLAARFNLPVAQKQESQEICFIPDNDYVRFLEESGVAPRGGDFVDRAGTTLGHHDGIHRYTVGQRRGLGIAWKEPLYVIGIDTATAQVVVGPKEDLHRTHLFADQLTWTDTPITGTFRGTCSIRYRQQPVPCRAELCPDGRLRVDFDAPQAGVTPGQAVVLYDGDCVVGGGWIL</sequence>
<feature type="domain" description="tRNA-specific 2-thiouridylase MnmA-like central" evidence="3">
    <location>
        <begin position="218"/>
        <end position="273"/>
    </location>
</feature>
<feature type="active site" description="Cysteine persulfide intermediate" evidence="1">
    <location>
        <position position="202"/>
    </location>
</feature>
<dbReference type="InterPro" id="IPR004506">
    <property type="entry name" value="MnmA-like"/>
</dbReference>
<keyword evidence="1" id="KW-0819">tRNA processing</keyword>
<feature type="site" description="Interaction with tRNA" evidence="1">
    <location>
        <position position="130"/>
    </location>
</feature>
<evidence type="ECO:0000256" key="1">
    <source>
        <dbReference type="HAMAP-Rule" id="MF_00144"/>
    </source>
</evidence>
<keyword evidence="1" id="KW-0067">ATP-binding</keyword>
<comment type="caution">
    <text evidence="1">Lacks conserved residue(s) required for the propagation of feature annotation.</text>
</comment>
<feature type="site" description="Interaction with tRNA" evidence="1">
    <location>
        <position position="339"/>
    </location>
</feature>
<name>A0ABX8JA72_9BACT</name>
<keyword evidence="1" id="KW-0547">Nucleotide-binding</keyword>
<feature type="disulfide bond" description="Alternate" evidence="1">
    <location>
        <begin position="105"/>
        <end position="202"/>
    </location>
</feature>
<dbReference type="EMBL" id="CP076723">
    <property type="protein sequence ID" value="QWV95255.1"/>
    <property type="molecule type" value="Genomic_DNA"/>
</dbReference>
<dbReference type="HAMAP" id="MF_00144">
    <property type="entry name" value="tRNA_thiouridyl_MnmA"/>
    <property type="match status" value="1"/>
</dbReference>
<keyword evidence="1" id="KW-0963">Cytoplasm</keyword>
<accession>A0ABX8JA72</accession>
<organism evidence="4 5">
    <name type="scientific">Geomonas oryzisoli</name>
    <dbReference type="NCBI Taxonomy" id="2847992"/>
    <lineage>
        <taxon>Bacteria</taxon>
        <taxon>Pseudomonadati</taxon>
        <taxon>Thermodesulfobacteriota</taxon>
        <taxon>Desulfuromonadia</taxon>
        <taxon>Geobacterales</taxon>
        <taxon>Geobacteraceae</taxon>
        <taxon>Geomonas</taxon>
    </lineage>
</organism>
<evidence type="ECO:0000259" key="3">
    <source>
        <dbReference type="Pfam" id="PF20259"/>
    </source>
</evidence>
<protein>
    <recommendedName>
        <fullName evidence="1">tRNA-specific 2-thiouridylase MnmA</fullName>
        <ecNumber evidence="1">2.8.1.13</ecNumber>
    </recommendedName>
</protein>
<dbReference type="NCBIfam" id="TIGR00420">
    <property type="entry name" value="trmU"/>
    <property type="match status" value="1"/>
</dbReference>
<dbReference type="PANTHER" id="PTHR11933:SF5">
    <property type="entry name" value="MITOCHONDRIAL TRNA-SPECIFIC 2-THIOURIDYLASE 1"/>
    <property type="match status" value="1"/>
</dbReference>
<dbReference type="Proteomes" id="UP000683557">
    <property type="component" value="Chromosome"/>
</dbReference>
<proteinExistence type="inferred from homology"/>
<evidence type="ECO:0000313" key="4">
    <source>
        <dbReference type="EMBL" id="QWV95255.1"/>
    </source>
</evidence>
<feature type="region of interest" description="Interaction with tRNA" evidence="1">
    <location>
        <begin position="152"/>
        <end position="154"/>
    </location>
</feature>
<comment type="catalytic activity">
    <reaction evidence="1">
        <text>S-sulfanyl-L-cysteinyl-[protein] + uridine(34) in tRNA + AH2 + ATP = 2-thiouridine(34) in tRNA + L-cysteinyl-[protein] + A + AMP + diphosphate + H(+)</text>
        <dbReference type="Rhea" id="RHEA:47032"/>
        <dbReference type="Rhea" id="RHEA-COMP:10131"/>
        <dbReference type="Rhea" id="RHEA-COMP:11726"/>
        <dbReference type="Rhea" id="RHEA-COMP:11727"/>
        <dbReference type="Rhea" id="RHEA-COMP:11728"/>
        <dbReference type="ChEBI" id="CHEBI:13193"/>
        <dbReference type="ChEBI" id="CHEBI:15378"/>
        <dbReference type="ChEBI" id="CHEBI:17499"/>
        <dbReference type="ChEBI" id="CHEBI:29950"/>
        <dbReference type="ChEBI" id="CHEBI:30616"/>
        <dbReference type="ChEBI" id="CHEBI:33019"/>
        <dbReference type="ChEBI" id="CHEBI:61963"/>
        <dbReference type="ChEBI" id="CHEBI:65315"/>
        <dbReference type="ChEBI" id="CHEBI:87170"/>
        <dbReference type="ChEBI" id="CHEBI:456215"/>
        <dbReference type="EC" id="2.8.1.13"/>
    </reaction>
</comment>
<feature type="active site" description="Nucleophile" evidence="1">
    <location>
        <position position="105"/>
    </location>
</feature>
<dbReference type="Pfam" id="PF03054">
    <property type="entry name" value="tRNA_Me_trans"/>
    <property type="match status" value="1"/>
</dbReference>
<dbReference type="NCBIfam" id="NF001138">
    <property type="entry name" value="PRK00143.1"/>
    <property type="match status" value="1"/>
</dbReference>
<dbReference type="InterPro" id="IPR046884">
    <property type="entry name" value="MnmA-like_central"/>
</dbReference>
<comment type="subcellular location">
    <subcellularLocation>
        <location evidence="1">Cytoplasm</location>
    </subcellularLocation>
</comment>
<gene>
    <name evidence="1 4" type="primary">mnmA</name>
    <name evidence="4" type="ORF">KP004_08780</name>
</gene>
<keyword evidence="1 4" id="KW-0808">Transferase</keyword>
<reference evidence="4 5" key="1">
    <citation type="submission" date="2021-06" db="EMBL/GenBank/DDBJ databases">
        <title>Gemonas diversity in paddy soil.</title>
        <authorList>
            <person name="Liu G."/>
        </authorList>
    </citation>
    <scope>NUCLEOTIDE SEQUENCE [LARGE SCALE GENOMIC DNA]</scope>
    <source>
        <strain evidence="4 5">RG10</strain>
    </source>
</reference>
<keyword evidence="1" id="KW-1015">Disulfide bond</keyword>
<feature type="domain" description="tRNA-specific 2-thiouridylase MnmA-like C-terminal" evidence="2">
    <location>
        <begin position="281"/>
        <end position="355"/>
    </location>
</feature>
<evidence type="ECO:0000313" key="5">
    <source>
        <dbReference type="Proteomes" id="UP000683557"/>
    </source>
</evidence>
<dbReference type="EC" id="2.8.1.13" evidence="1"/>
<feature type="binding site" evidence="1">
    <location>
        <position position="36"/>
    </location>
    <ligand>
        <name>ATP</name>
        <dbReference type="ChEBI" id="CHEBI:30616"/>
    </ligand>
</feature>
<dbReference type="InterPro" id="IPR046885">
    <property type="entry name" value="MnmA-like_C"/>
</dbReference>
<evidence type="ECO:0000259" key="2">
    <source>
        <dbReference type="Pfam" id="PF20258"/>
    </source>
</evidence>
<feature type="binding site" evidence="1">
    <location>
        <position position="129"/>
    </location>
    <ligand>
        <name>ATP</name>
        <dbReference type="ChEBI" id="CHEBI:30616"/>
    </ligand>
</feature>